<protein>
    <submittedName>
        <fullName evidence="1">Putative exportin 4</fullName>
    </submittedName>
</protein>
<reference evidence="1 2" key="1">
    <citation type="journal article" date="2015" name="Genome Biol. Evol.">
        <title>The genome of winter moth (Operophtera brumata) provides a genomic perspective on sexual dimorphism and phenology.</title>
        <authorList>
            <person name="Derks M.F."/>
            <person name="Smit S."/>
            <person name="Salis L."/>
            <person name="Schijlen E."/>
            <person name="Bossers A."/>
            <person name="Mateman C."/>
            <person name="Pijl A.S."/>
            <person name="de Ridder D."/>
            <person name="Groenen M.A."/>
            <person name="Visser M.E."/>
            <person name="Megens H.J."/>
        </authorList>
    </citation>
    <scope>NUCLEOTIDE SEQUENCE [LARGE SCALE GENOMIC DNA]</scope>
    <source>
        <strain evidence="1">WM2013NL</strain>
        <tissue evidence="1">Head and thorax</tissue>
    </source>
</reference>
<evidence type="ECO:0000313" key="2">
    <source>
        <dbReference type="Proteomes" id="UP000037510"/>
    </source>
</evidence>
<sequence length="208" mass="22202">ISRVMESAFGRASPGVAWACGRLAARIVCKVGRFAPDAAGGDTVARGLRVLFPLITPSLLADFNTVVSALRVGLTSISSDVSSVCCNTIAGLADKLTVNSPYAMPLLSLAEILLMLIIKMEMPSDCIPTAGAAIYALTCLKPALLEGLARQMIEAFAVNDPANVPKLEGSFAILTNGVLFDRHRPHRIRFQDNFDKFLSSVHGFLLVK</sequence>
<dbReference type="Proteomes" id="UP000037510">
    <property type="component" value="Unassembled WGS sequence"/>
</dbReference>
<feature type="non-terminal residue" evidence="1">
    <location>
        <position position="1"/>
    </location>
</feature>
<keyword evidence="2" id="KW-1185">Reference proteome</keyword>
<proteinExistence type="predicted"/>
<comment type="caution">
    <text evidence="1">The sequence shown here is derived from an EMBL/GenBank/DDBJ whole genome shotgun (WGS) entry which is preliminary data.</text>
</comment>
<name>A0A0L7KQS6_OPEBR</name>
<dbReference type="EMBL" id="JTDY01007095">
    <property type="protein sequence ID" value="KOB65460.1"/>
    <property type="molecule type" value="Genomic_DNA"/>
</dbReference>
<accession>A0A0L7KQS6</accession>
<evidence type="ECO:0000313" key="1">
    <source>
        <dbReference type="EMBL" id="KOB65460.1"/>
    </source>
</evidence>
<dbReference type="STRING" id="104452.A0A0L7KQS6"/>
<organism evidence="1 2">
    <name type="scientific">Operophtera brumata</name>
    <name type="common">Winter moth</name>
    <name type="synonym">Phalaena brumata</name>
    <dbReference type="NCBI Taxonomy" id="104452"/>
    <lineage>
        <taxon>Eukaryota</taxon>
        <taxon>Metazoa</taxon>
        <taxon>Ecdysozoa</taxon>
        <taxon>Arthropoda</taxon>
        <taxon>Hexapoda</taxon>
        <taxon>Insecta</taxon>
        <taxon>Pterygota</taxon>
        <taxon>Neoptera</taxon>
        <taxon>Endopterygota</taxon>
        <taxon>Lepidoptera</taxon>
        <taxon>Glossata</taxon>
        <taxon>Ditrysia</taxon>
        <taxon>Geometroidea</taxon>
        <taxon>Geometridae</taxon>
        <taxon>Larentiinae</taxon>
        <taxon>Operophtera</taxon>
    </lineage>
</organism>
<dbReference type="AlphaFoldDB" id="A0A0L7KQS6"/>
<gene>
    <name evidence="1" type="ORF">OBRU01_22716</name>
</gene>